<organism evidence="2 3">
    <name type="scientific">Tetzosporium hominis</name>
    <dbReference type="NCBI Taxonomy" id="2020506"/>
    <lineage>
        <taxon>Bacteria</taxon>
        <taxon>Bacillati</taxon>
        <taxon>Bacillota</taxon>
        <taxon>Bacilli</taxon>
        <taxon>Bacillales</taxon>
        <taxon>Caryophanaceae</taxon>
        <taxon>Tetzosporium</taxon>
    </lineage>
</organism>
<feature type="compositionally biased region" description="Acidic residues" evidence="1">
    <location>
        <begin position="31"/>
        <end position="73"/>
    </location>
</feature>
<accession>A0A264W1Z9</accession>
<feature type="region of interest" description="Disordered" evidence="1">
    <location>
        <begin position="27"/>
        <end position="73"/>
    </location>
</feature>
<proteinExistence type="predicted"/>
<comment type="caution">
    <text evidence="2">The sequence shown here is derived from an EMBL/GenBank/DDBJ whole genome shotgun (WGS) entry which is preliminary data.</text>
</comment>
<sequence length="73" mass="7891">MEKLAAGQKWWKVGAAAFLSLGLLAGCGDGVDQDNVDDGTEQEVEEDVNDAGEEVEQEVDEAEDDMNDEEDSE</sequence>
<dbReference type="AlphaFoldDB" id="A0A264W1Z9"/>
<dbReference type="Proteomes" id="UP000217065">
    <property type="component" value="Unassembled WGS sequence"/>
</dbReference>
<dbReference type="EMBL" id="NOKQ01000220">
    <property type="protein sequence ID" value="OZS77593.1"/>
    <property type="molecule type" value="Genomic_DNA"/>
</dbReference>
<dbReference type="RefSeq" id="WP_094943468.1">
    <property type="nucleotide sequence ID" value="NZ_NOKQ01000220.1"/>
</dbReference>
<gene>
    <name evidence="2" type="ORF">CF394_10305</name>
</gene>
<protein>
    <submittedName>
        <fullName evidence="2">Uncharacterized protein</fullName>
    </submittedName>
</protein>
<evidence type="ECO:0000313" key="2">
    <source>
        <dbReference type="EMBL" id="OZS77593.1"/>
    </source>
</evidence>
<reference evidence="2 3" key="1">
    <citation type="submission" date="2017-07" db="EMBL/GenBank/DDBJ databases">
        <title>Tetzosporium hominis gen.nov. sp.nov.</title>
        <authorList>
            <person name="Tetz G."/>
            <person name="Tetz V."/>
        </authorList>
    </citation>
    <scope>NUCLEOTIDE SEQUENCE [LARGE SCALE GENOMIC DNA]</scope>
    <source>
        <strain evidence="2 3">VT-49</strain>
    </source>
</reference>
<evidence type="ECO:0000313" key="3">
    <source>
        <dbReference type="Proteomes" id="UP000217065"/>
    </source>
</evidence>
<dbReference type="PROSITE" id="PS51257">
    <property type="entry name" value="PROKAR_LIPOPROTEIN"/>
    <property type="match status" value="1"/>
</dbReference>
<evidence type="ECO:0000256" key="1">
    <source>
        <dbReference type="SAM" id="MobiDB-lite"/>
    </source>
</evidence>
<name>A0A264W1Z9_9BACL</name>
<keyword evidence="3" id="KW-1185">Reference proteome</keyword>